<dbReference type="AlphaFoldDB" id="A0A7W9HD83"/>
<dbReference type="Proteomes" id="UP000590647">
    <property type="component" value="Unassembled WGS sequence"/>
</dbReference>
<name>A0A7W9HD83_9ACTN</name>
<feature type="compositionally biased region" description="Low complexity" evidence="1">
    <location>
        <begin position="141"/>
        <end position="158"/>
    </location>
</feature>
<evidence type="ECO:0000313" key="3">
    <source>
        <dbReference type="Proteomes" id="UP000590647"/>
    </source>
</evidence>
<gene>
    <name evidence="2" type="ORF">HDA41_007780</name>
</gene>
<dbReference type="EMBL" id="JACHNE010000001">
    <property type="protein sequence ID" value="MBB5799816.1"/>
    <property type="molecule type" value="Genomic_DNA"/>
</dbReference>
<organism evidence="2 3">
    <name type="scientific">Streptomyces caelestis</name>
    <dbReference type="NCBI Taxonomy" id="36816"/>
    <lineage>
        <taxon>Bacteria</taxon>
        <taxon>Bacillati</taxon>
        <taxon>Actinomycetota</taxon>
        <taxon>Actinomycetes</taxon>
        <taxon>Kitasatosporales</taxon>
        <taxon>Streptomycetaceae</taxon>
        <taxon>Streptomyces</taxon>
    </lineage>
</organism>
<evidence type="ECO:0000313" key="2">
    <source>
        <dbReference type="EMBL" id="MBB5799816.1"/>
    </source>
</evidence>
<reference evidence="2 3" key="1">
    <citation type="submission" date="2020-08" db="EMBL/GenBank/DDBJ databases">
        <title>Sequencing the genomes of 1000 actinobacteria strains.</title>
        <authorList>
            <person name="Klenk H.-P."/>
        </authorList>
    </citation>
    <scope>NUCLEOTIDE SEQUENCE [LARGE SCALE GENOMIC DNA]</scope>
    <source>
        <strain evidence="2 3">DSM 40084</strain>
    </source>
</reference>
<protein>
    <submittedName>
        <fullName evidence="2">Uncharacterized protein</fullName>
    </submittedName>
</protein>
<feature type="compositionally biased region" description="Basic residues" evidence="1">
    <location>
        <begin position="1"/>
        <end position="10"/>
    </location>
</feature>
<feature type="compositionally biased region" description="Polar residues" evidence="1">
    <location>
        <begin position="88"/>
        <end position="113"/>
    </location>
</feature>
<accession>A0A7W9HD83</accession>
<feature type="compositionally biased region" description="Low complexity" evidence="1">
    <location>
        <begin position="119"/>
        <end position="134"/>
    </location>
</feature>
<feature type="compositionally biased region" description="Low complexity" evidence="1">
    <location>
        <begin position="178"/>
        <end position="189"/>
    </location>
</feature>
<feature type="compositionally biased region" description="Basic and acidic residues" evidence="1">
    <location>
        <begin position="34"/>
        <end position="46"/>
    </location>
</feature>
<proteinExistence type="predicted"/>
<feature type="region of interest" description="Disordered" evidence="1">
    <location>
        <begin position="81"/>
        <end position="189"/>
    </location>
</feature>
<keyword evidence="3" id="KW-1185">Reference proteome</keyword>
<evidence type="ECO:0000256" key="1">
    <source>
        <dbReference type="SAM" id="MobiDB-lite"/>
    </source>
</evidence>
<comment type="caution">
    <text evidence="2">The sequence shown here is derived from an EMBL/GenBank/DDBJ whole genome shotgun (WGS) entry which is preliminary data.</text>
</comment>
<feature type="region of interest" description="Disordered" evidence="1">
    <location>
        <begin position="1"/>
        <end position="46"/>
    </location>
</feature>
<sequence>MSRRRLHRQLGRREHLGRTPGQAGTRAAVDLTGEDEHRGGDAGERGACRVRGVGAVRPVAVPRFVVGLVLLAVGVGAGGAVPTAVENGRNTGSKSPVPDSQDSNAGNASANQGSDARSRAAASRSSAVAGRPSAHGVAVMSASRPSRSGYRAAYSRARLPPAECASTSIRSRPRWRRSASTSSTSRSQR</sequence>